<evidence type="ECO:0000313" key="3">
    <source>
        <dbReference type="EMBL" id="TWU32902.1"/>
    </source>
</evidence>
<dbReference type="AlphaFoldDB" id="A0A5C6D7J4"/>
<feature type="chain" id="PRO_5022893741" evidence="2">
    <location>
        <begin position="36"/>
        <end position="395"/>
    </location>
</feature>
<protein>
    <submittedName>
        <fullName evidence="3">Uncharacterized protein</fullName>
    </submittedName>
</protein>
<keyword evidence="4" id="KW-1185">Reference proteome</keyword>
<sequence precursor="true">MMKTILTRRPLMSTSIATTALSIWILLLTPATSVAQDGGAGEMGGGGYDGGDEMGGDDYGSGYGEVGRGVEVKFVILLGPNLKSGEKPFLDAYELSRAASVSGGASLPISQDAIDVDLKTPLPTDAGISAQGRYPQKWDKEELDQFTTRIRAQAIRFGITDVRFEPFPEETAKKTPRTSRSDRVSFPFSEVNAKETAFVRVPVRLGRPDFAVLTKAAAAARALDAENPKIELFNAPPPAQHAGGYGDGMYGGMGDMYGMSDGGEMYGGMDMMYGGGDMDGGYGGGMMGSDMETPTLVDLTTQLEMQREALQQAEVALESLRQKSIDSKNDSEKQQLELKIREQLLSAFNVRQWLQQAQAEQLSRKLSDIEERMRQRQSRRDEIIENRLKEMLDRK</sequence>
<organism evidence="3 4">
    <name type="scientific">Novipirellula artificiosorum</name>
    <dbReference type="NCBI Taxonomy" id="2528016"/>
    <lineage>
        <taxon>Bacteria</taxon>
        <taxon>Pseudomonadati</taxon>
        <taxon>Planctomycetota</taxon>
        <taxon>Planctomycetia</taxon>
        <taxon>Pirellulales</taxon>
        <taxon>Pirellulaceae</taxon>
        <taxon>Novipirellula</taxon>
    </lineage>
</organism>
<feature type="coiled-coil region" evidence="1">
    <location>
        <begin position="359"/>
        <end position="386"/>
    </location>
</feature>
<reference evidence="3 4" key="1">
    <citation type="submission" date="2019-02" db="EMBL/GenBank/DDBJ databases">
        <title>Deep-cultivation of Planctomycetes and their phenomic and genomic characterization uncovers novel biology.</title>
        <authorList>
            <person name="Wiegand S."/>
            <person name="Jogler M."/>
            <person name="Boedeker C."/>
            <person name="Pinto D."/>
            <person name="Vollmers J."/>
            <person name="Rivas-Marin E."/>
            <person name="Kohn T."/>
            <person name="Peeters S.H."/>
            <person name="Heuer A."/>
            <person name="Rast P."/>
            <person name="Oberbeckmann S."/>
            <person name="Bunk B."/>
            <person name="Jeske O."/>
            <person name="Meyerdierks A."/>
            <person name="Storesund J.E."/>
            <person name="Kallscheuer N."/>
            <person name="Luecker S."/>
            <person name="Lage O.M."/>
            <person name="Pohl T."/>
            <person name="Merkel B.J."/>
            <person name="Hornburger P."/>
            <person name="Mueller R.-W."/>
            <person name="Bruemmer F."/>
            <person name="Labrenz M."/>
            <person name="Spormann A.M."/>
            <person name="Op Den Camp H."/>
            <person name="Overmann J."/>
            <person name="Amann R."/>
            <person name="Jetten M.S.M."/>
            <person name="Mascher T."/>
            <person name="Medema M.H."/>
            <person name="Devos D.P."/>
            <person name="Kaster A.-K."/>
            <person name="Ovreas L."/>
            <person name="Rohde M."/>
            <person name="Galperin M.Y."/>
            <person name="Jogler C."/>
        </authorList>
    </citation>
    <scope>NUCLEOTIDE SEQUENCE [LARGE SCALE GENOMIC DNA]</scope>
    <source>
        <strain evidence="3 4">Poly41</strain>
    </source>
</reference>
<accession>A0A5C6D7J4</accession>
<proteinExistence type="predicted"/>
<feature type="coiled-coil region" evidence="1">
    <location>
        <begin position="296"/>
        <end position="330"/>
    </location>
</feature>
<evidence type="ECO:0000313" key="4">
    <source>
        <dbReference type="Proteomes" id="UP000319143"/>
    </source>
</evidence>
<dbReference type="RefSeq" id="WP_146530030.1">
    <property type="nucleotide sequence ID" value="NZ_SJPV01000011.1"/>
</dbReference>
<dbReference type="Proteomes" id="UP000319143">
    <property type="component" value="Unassembled WGS sequence"/>
</dbReference>
<evidence type="ECO:0000256" key="1">
    <source>
        <dbReference type="SAM" id="Coils"/>
    </source>
</evidence>
<keyword evidence="2" id="KW-0732">Signal</keyword>
<name>A0A5C6D7J4_9BACT</name>
<feature type="signal peptide" evidence="2">
    <location>
        <begin position="1"/>
        <end position="35"/>
    </location>
</feature>
<dbReference type="EMBL" id="SJPV01000011">
    <property type="protein sequence ID" value="TWU32902.1"/>
    <property type="molecule type" value="Genomic_DNA"/>
</dbReference>
<comment type="caution">
    <text evidence="3">The sequence shown here is derived from an EMBL/GenBank/DDBJ whole genome shotgun (WGS) entry which is preliminary data.</text>
</comment>
<evidence type="ECO:0000256" key="2">
    <source>
        <dbReference type="SAM" id="SignalP"/>
    </source>
</evidence>
<keyword evidence="1" id="KW-0175">Coiled coil</keyword>
<gene>
    <name evidence="3" type="ORF">Poly41_52800</name>
</gene>